<dbReference type="AlphaFoldDB" id="A0A2P5BC89"/>
<evidence type="ECO:0000313" key="3">
    <source>
        <dbReference type="Proteomes" id="UP000237105"/>
    </source>
</evidence>
<proteinExistence type="predicted"/>
<gene>
    <name evidence="2" type="ORF">PanWU01x14_252090</name>
</gene>
<reference evidence="3" key="1">
    <citation type="submission" date="2016-06" db="EMBL/GenBank/DDBJ databases">
        <title>Parallel loss of symbiosis genes in relatives of nitrogen-fixing non-legume Parasponia.</title>
        <authorList>
            <person name="Van Velzen R."/>
            <person name="Holmer R."/>
            <person name="Bu F."/>
            <person name="Rutten L."/>
            <person name="Van Zeijl A."/>
            <person name="Liu W."/>
            <person name="Santuari L."/>
            <person name="Cao Q."/>
            <person name="Sharma T."/>
            <person name="Shen D."/>
            <person name="Roswanjaya Y."/>
            <person name="Wardhani T."/>
            <person name="Kalhor M.S."/>
            <person name="Jansen J."/>
            <person name="Van den Hoogen J."/>
            <person name="Gungor B."/>
            <person name="Hartog M."/>
            <person name="Hontelez J."/>
            <person name="Verver J."/>
            <person name="Yang W.-C."/>
            <person name="Schijlen E."/>
            <person name="Repin R."/>
            <person name="Schilthuizen M."/>
            <person name="Schranz E."/>
            <person name="Heidstra R."/>
            <person name="Miyata K."/>
            <person name="Fedorova E."/>
            <person name="Kohlen W."/>
            <person name="Bisseling T."/>
            <person name="Smit S."/>
            <person name="Geurts R."/>
        </authorList>
    </citation>
    <scope>NUCLEOTIDE SEQUENCE [LARGE SCALE GENOMIC DNA]</scope>
    <source>
        <strain evidence="3">cv. WU1-14</strain>
    </source>
</reference>
<name>A0A2P5BC89_PARAD</name>
<dbReference type="Proteomes" id="UP000237105">
    <property type="component" value="Unassembled WGS sequence"/>
</dbReference>
<evidence type="ECO:0000256" key="1">
    <source>
        <dbReference type="SAM" id="MobiDB-lite"/>
    </source>
</evidence>
<feature type="compositionally biased region" description="Pro residues" evidence="1">
    <location>
        <begin position="17"/>
        <end position="30"/>
    </location>
</feature>
<sequence length="119" mass="12780">MSPLPNLCTNRRSPSPSSSPPPPPPPPPPDFLLKRWIASHRGSHDGACGFIEEKLDDVVRVVASEPELVLRFVSTTVVAVVVVELKLRLSKSSARSSAALGSITATVGFECYGSSRERK</sequence>
<comment type="caution">
    <text evidence="2">The sequence shown here is derived from an EMBL/GenBank/DDBJ whole genome shotgun (WGS) entry which is preliminary data.</text>
</comment>
<protein>
    <submittedName>
        <fullName evidence="2">Uncharacterized protein</fullName>
    </submittedName>
</protein>
<accession>A0A2P5BC89</accession>
<organism evidence="2 3">
    <name type="scientific">Parasponia andersonii</name>
    <name type="common">Sponia andersonii</name>
    <dbReference type="NCBI Taxonomy" id="3476"/>
    <lineage>
        <taxon>Eukaryota</taxon>
        <taxon>Viridiplantae</taxon>
        <taxon>Streptophyta</taxon>
        <taxon>Embryophyta</taxon>
        <taxon>Tracheophyta</taxon>
        <taxon>Spermatophyta</taxon>
        <taxon>Magnoliopsida</taxon>
        <taxon>eudicotyledons</taxon>
        <taxon>Gunneridae</taxon>
        <taxon>Pentapetalae</taxon>
        <taxon>rosids</taxon>
        <taxon>fabids</taxon>
        <taxon>Rosales</taxon>
        <taxon>Cannabaceae</taxon>
        <taxon>Parasponia</taxon>
    </lineage>
</organism>
<dbReference type="OrthoDB" id="10402283at2759"/>
<evidence type="ECO:0000313" key="2">
    <source>
        <dbReference type="EMBL" id="PON46404.1"/>
    </source>
</evidence>
<dbReference type="EMBL" id="JXTB01000312">
    <property type="protein sequence ID" value="PON46404.1"/>
    <property type="molecule type" value="Genomic_DNA"/>
</dbReference>
<feature type="region of interest" description="Disordered" evidence="1">
    <location>
        <begin position="1"/>
        <end position="33"/>
    </location>
</feature>
<keyword evidence="3" id="KW-1185">Reference proteome</keyword>
<dbReference type="SUPFAM" id="SSF101447">
    <property type="entry name" value="Formin homology 2 domain (FH2 domain)"/>
    <property type="match status" value="1"/>
</dbReference>